<feature type="domain" description="GTP cyclohydrolase II" evidence="15">
    <location>
        <begin position="222"/>
        <end position="374"/>
    </location>
</feature>
<dbReference type="SUPFAM" id="SSF142695">
    <property type="entry name" value="RibA-like"/>
    <property type="match status" value="1"/>
</dbReference>
<dbReference type="EC" id="4.1.99.12" evidence="7 14"/>
<evidence type="ECO:0000256" key="4">
    <source>
        <dbReference type="ARBA" id="ARBA00004904"/>
    </source>
</evidence>
<keyword evidence="13 14" id="KW-0456">Lyase</keyword>
<name>A0ABW3JAL2_9HYPH</name>
<dbReference type="Pfam" id="PF00926">
    <property type="entry name" value="DHBP_synthase"/>
    <property type="match status" value="1"/>
</dbReference>
<dbReference type="Gene3D" id="3.90.870.10">
    <property type="entry name" value="DHBP synthase"/>
    <property type="match status" value="1"/>
</dbReference>
<comment type="catalytic activity">
    <reaction evidence="1 14">
        <text>D-ribulose 5-phosphate = (2S)-2-hydroxy-3-oxobutyl phosphate + formate + H(+)</text>
        <dbReference type="Rhea" id="RHEA:18457"/>
        <dbReference type="ChEBI" id="CHEBI:15378"/>
        <dbReference type="ChEBI" id="CHEBI:15740"/>
        <dbReference type="ChEBI" id="CHEBI:58121"/>
        <dbReference type="ChEBI" id="CHEBI:58830"/>
        <dbReference type="EC" id="4.1.99.12"/>
    </reaction>
</comment>
<reference evidence="17" key="1">
    <citation type="journal article" date="2019" name="Int. J. Syst. Evol. Microbiol.">
        <title>The Global Catalogue of Microorganisms (GCM) 10K type strain sequencing project: providing services to taxonomists for standard genome sequencing and annotation.</title>
        <authorList>
            <consortium name="The Broad Institute Genomics Platform"/>
            <consortium name="The Broad Institute Genome Sequencing Center for Infectious Disease"/>
            <person name="Wu L."/>
            <person name="Ma J."/>
        </authorList>
    </citation>
    <scope>NUCLEOTIDE SEQUENCE [LARGE SCALE GENOMIC DNA]</scope>
    <source>
        <strain evidence="17">CCUG 61697</strain>
    </source>
</reference>
<keyword evidence="11 14" id="KW-0460">Magnesium</keyword>
<dbReference type="Pfam" id="PF00925">
    <property type="entry name" value="GTP_cyclohydro2"/>
    <property type="match status" value="1"/>
</dbReference>
<evidence type="ECO:0000256" key="2">
    <source>
        <dbReference type="ARBA" id="ARBA00001936"/>
    </source>
</evidence>
<dbReference type="PANTHER" id="PTHR21327:SF34">
    <property type="entry name" value="3,4-DIHYDROXY-2-BUTANONE 4-PHOSPHATE SYNTHASE"/>
    <property type="match status" value="1"/>
</dbReference>
<evidence type="ECO:0000256" key="10">
    <source>
        <dbReference type="ARBA" id="ARBA00022723"/>
    </source>
</evidence>
<evidence type="ECO:0000256" key="12">
    <source>
        <dbReference type="ARBA" id="ARBA00023211"/>
    </source>
</evidence>
<dbReference type="EMBL" id="JBHTJO010000001">
    <property type="protein sequence ID" value="MFD0987334.1"/>
    <property type="molecule type" value="Genomic_DNA"/>
</dbReference>
<keyword evidence="9 14" id="KW-0686">Riboflavin biosynthesis</keyword>
<evidence type="ECO:0000256" key="1">
    <source>
        <dbReference type="ARBA" id="ARBA00000141"/>
    </source>
</evidence>
<dbReference type="PANTHER" id="PTHR21327">
    <property type="entry name" value="GTP CYCLOHYDROLASE II-RELATED"/>
    <property type="match status" value="1"/>
</dbReference>
<keyword evidence="10 14" id="KW-0479">Metal-binding</keyword>
<proteinExistence type="inferred from homology"/>
<feature type="binding site" evidence="14">
    <location>
        <position position="46"/>
    </location>
    <ligand>
        <name>D-ribulose 5-phosphate</name>
        <dbReference type="ChEBI" id="CHEBI:58121"/>
    </ligand>
</feature>
<comment type="similarity">
    <text evidence="14">Belongs to the DHBP synthase family.</text>
</comment>
<dbReference type="InterPro" id="IPR036144">
    <property type="entry name" value="RibA-like_sf"/>
</dbReference>
<keyword evidence="17" id="KW-1185">Reference proteome</keyword>
<evidence type="ECO:0000259" key="15">
    <source>
        <dbReference type="Pfam" id="PF00925"/>
    </source>
</evidence>
<dbReference type="GO" id="GO:0008686">
    <property type="term" value="F:3,4-dihydroxy-2-butanone-4-phosphate synthase activity"/>
    <property type="evidence" value="ECO:0007669"/>
    <property type="project" value="UniProtKB-EC"/>
</dbReference>
<evidence type="ECO:0000256" key="8">
    <source>
        <dbReference type="ARBA" id="ARBA00018836"/>
    </source>
</evidence>
<evidence type="ECO:0000256" key="6">
    <source>
        <dbReference type="ARBA" id="ARBA00008976"/>
    </source>
</evidence>
<feature type="binding site" evidence="14">
    <location>
        <begin position="41"/>
        <end position="42"/>
    </location>
    <ligand>
        <name>D-ribulose 5-phosphate</name>
        <dbReference type="ChEBI" id="CHEBI:58121"/>
    </ligand>
</feature>
<evidence type="ECO:0000256" key="14">
    <source>
        <dbReference type="HAMAP-Rule" id="MF_00180"/>
    </source>
</evidence>
<evidence type="ECO:0000256" key="7">
    <source>
        <dbReference type="ARBA" id="ARBA00012153"/>
    </source>
</evidence>
<evidence type="ECO:0000313" key="17">
    <source>
        <dbReference type="Proteomes" id="UP001597102"/>
    </source>
</evidence>
<feature type="binding site" evidence="14">
    <location>
        <position position="157"/>
    </location>
    <ligand>
        <name>Mg(2+)</name>
        <dbReference type="ChEBI" id="CHEBI:18420"/>
        <label>2</label>
    </ligand>
</feature>
<comment type="subunit">
    <text evidence="14">Homodimer.</text>
</comment>
<feature type="binding site" evidence="14">
    <location>
        <position position="42"/>
    </location>
    <ligand>
        <name>Mg(2+)</name>
        <dbReference type="ChEBI" id="CHEBI:18420"/>
        <label>2</label>
    </ligand>
</feature>
<comment type="cofactor">
    <cofactor evidence="14">
        <name>Mg(2+)</name>
        <dbReference type="ChEBI" id="CHEBI:18420"/>
    </cofactor>
    <cofactor evidence="14">
        <name>Mn(2+)</name>
        <dbReference type="ChEBI" id="CHEBI:29035"/>
    </cofactor>
    <text evidence="14">Binds 2 divalent metal cations per subunit. Magnesium or manganese.</text>
</comment>
<dbReference type="PIRSF" id="PIRSF001259">
    <property type="entry name" value="RibA"/>
    <property type="match status" value="1"/>
</dbReference>
<dbReference type="Proteomes" id="UP001597102">
    <property type="component" value="Unassembled WGS sequence"/>
</dbReference>
<organism evidence="16 17">
    <name type="scientific">Methyloligella solikamskensis</name>
    <dbReference type="NCBI Taxonomy" id="1177756"/>
    <lineage>
        <taxon>Bacteria</taxon>
        <taxon>Pseudomonadati</taxon>
        <taxon>Pseudomonadota</taxon>
        <taxon>Alphaproteobacteria</taxon>
        <taxon>Hyphomicrobiales</taxon>
        <taxon>Hyphomicrobiaceae</taxon>
        <taxon>Methyloligella</taxon>
    </lineage>
</organism>
<evidence type="ECO:0000256" key="11">
    <source>
        <dbReference type="ARBA" id="ARBA00022842"/>
    </source>
</evidence>
<evidence type="ECO:0000256" key="3">
    <source>
        <dbReference type="ARBA" id="ARBA00002284"/>
    </source>
</evidence>
<feature type="site" description="Essential for catalytic activity" evidence="14">
    <location>
        <position position="178"/>
    </location>
</feature>
<dbReference type="InterPro" id="IPR032677">
    <property type="entry name" value="GTP_cyclohydro_II"/>
</dbReference>
<feature type="site" description="Essential for catalytic activity" evidence="14">
    <location>
        <position position="140"/>
    </location>
</feature>
<comment type="caution">
    <text evidence="16">The sequence shown here is derived from an EMBL/GenBank/DDBJ whole genome shotgun (WGS) entry which is preliminary data.</text>
</comment>
<evidence type="ECO:0000256" key="5">
    <source>
        <dbReference type="ARBA" id="ARBA00005520"/>
    </source>
</evidence>
<feature type="binding site" evidence="14">
    <location>
        <position position="42"/>
    </location>
    <ligand>
        <name>Mg(2+)</name>
        <dbReference type="ChEBI" id="CHEBI:18420"/>
        <label>1</label>
    </ligand>
</feature>
<dbReference type="HAMAP" id="MF_00180">
    <property type="entry name" value="RibB"/>
    <property type="match status" value="1"/>
</dbReference>
<dbReference type="SUPFAM" id="SSF55821">
    <property type="entry name" value="YrdC/RibB"/>
    <property type="match status" value="1"/>
</dbReference>
<accession>A0ABW3JAL2</accession>
<dbReference type="InterPro" id="IPR000422">
    <property type="entry name" value="DHBP_synthase_RibB"/>
</dbReference>
<comment type="similarity">
    <text evidence="6">In the C-terminal section; belongs to the GTP cyclohydrolase II family.</text>
</comment>
<comment type="cofactor">
    <cofactor evidence="2">
        <name>Mn(2+)</name>
        <dbReference type="ChEBI" id="CHEBI:29035"/>
    </cofactor>
</comment>
<comment type="function">
    <text evidence="3 14">Catalyzes the conversion of D-ribulose 5-phosphate to formate and 3,4-dihydroxy-2-butanone 4-phosphate.</text>
</comment>
<sequence>MSTAQDTAQEIDLHAALSPIEEVIEDARNGRMFILVDAEERENEGDLVIPAQMVTPEVINFMATHGRGLICLSLTEERVEQLRLELMSRSNKTRHSTAFTVSIEAREGVTTGISAHDRAHTISVAIDANNDYRDIVSPGHVFPLVAKEGGVLVRAGHTEAAVDVARLAGMIPAGVICEVMKDDGTMARLPDLIEFAQRHDLKIGTIADLIAYRLHYDQLVRVVSESKITSGFGGEFDLKVYATTVDNIEHIALVKGDVSKGGPVLVRVHALNILNDTLAATGDRESLIEKAMEAIDKEGRGVLVLIRESNAGDVSARIDKKNGNGSPGQQRLIDYGIGAQILLDLGVRQMTLLSNTPRKIVGLEGYGLTVTGHRPLE</sequence>
<comment type="similarity">
    <text evidence="5">In the N-terminal section; belongs to the DHBP synthase family.</text>
</comment>
<dbReference type="Gene3D" id="3.40.50.10990">
    <property type="entry name" value="GTP cyclohydrolase II"/>
    <property type="match status" value="1"/>
</dbReference>
<protein>
    <recommendedName>
        <fullName evidence="8 14">3,4-dihydroxy-2-butanone 4-phosphate synthase</fullName>
        <shortName evidence="14">DHBP synthase</shortName>
        <ecNumber evidence="7 14">4.1.99.12</ecNumber>
    </recommendedName>
</protein>
<evidence type="ECO:0000313" key="16">
    <source>
        <dbReference type="EMBL" id="MFD0987334.1"/>
    </source>
</evidence>
<evidence type="ECO:0000256" key="13">
    <source>
        <dbReference type="ARBA" id="ARBA00023239"/>
    </source>
</evidence>
<evidence type="ECO:0000256" key="9">
    <source>
        <dbReference type="ARBA" id="ARBA00022619"/>
    </source>
</evidence>
<keyword evidence="12 14" id="KW-0464">Manganese</keyword>
<feature type="binding site" evidence="14">
    <location>
        <begin position="154"/>
        <end position="158"/>
    </location>
    <ligand>
        <name>D-ribulose 5-phosphate</name>
        <dbReference type="ChEBI" id="CHEBI:58121"/>
    </ligand>
</feature>
<comment type="pathway">
    <text evidence="4 14">Cofactor biosynthesis; riboflavin biosynthesis; 2-hydroxy-3-oxobutyl phosphate from D-ribulose 5-phosphate: step 1/1.</text>
</comment>
<dbReference type="RefSeq" id="WP_379089109.1">
    <property type="nucleotide sequence ID" value="NZ_JBHTJO010000001.1"/>
</dbReference>
<gene>
    <name evidence="14 16" type="primary">ribB</name>
    <name evidence="16" type="ORF">ACFQ2F_09530</name>
</gene>
<dbReference type="InterPro" id="IPR017945">
    <property type="entry name" value="DHBP_synth_RibB-like_a/b_dom"/>
</dbReference>
<dbReference type="NCBIfam" id="TIGR00506">
    <property type="entry name" value="ribB"/>
    <property type="match status" value="1"/>
</dbReference>